<dbReference type="SUPFAM" id="SSF50814">
    <property type="entry name" value="Lipocalins"/>
    <property type="match status" value="1"/>
</dbReference>
<dbReference type="PANTHER" id="PTHR40087:SF1">
    <property type="entry name" value="PHENOLIC ACID DECARBOXYLASE PADC"/>
    <property type="match status" value="1"/>
</dbReference>
<evidence type="ECO:0000313" key="2">
    <source>
        <dbReference type="Proteomes" id="UP001521116"/>
    </source>
</evidence>
<comment type="caution">
    <text evidence="1">The sequence shown here is derived from an EMBL/GenBank/DDBJ whole genome shotgun (WGS) entry which is preliminary data.</text>
</comment>
<proteinExistence type="predicted"/>
<evidence type="ECO:0008006" key="3">
    <source>
        <dbReference type="Google" id="ProtNLM"/>
    </source>
</evidence>
<organism evidence="1 2">
    <name type="scientific">Neofusicoccum ribis</name>
    <dbReference type="NCBI Taxonomy" id="45134"/>
    <lineage>
        <taxon>Eukaryota</taxon>
        <taxon>Fungi</taxon>
        <taxon>Dikarya</taxon>
        <taxon>Ascomycota</taxon>
        <taxon>Pezizomycotina</taxon>
        <taxon>Dothideomycetes</taxon>
        <taxon>Dothideomycetes incertae sedis</taxon>
        <taxon>Botryosphaeriales</taxon>
        <taxon>Botryosphaeriaceae</taxon>
        <taxon>Neofusicoccum</taxon>
    </lineage>
</organism>
<dbReference type="EMBL" id="JAJVDC020000017">
    <property type="protein sequence ID" value="KAL1634160.1"/>
    <property type="molecule type" value="Genomic_DNA"/>
</dbReference>
<dbReference type="Proteomes" id="UP001521116">
    <property type="component" value="Unassembled WGS sequence"/>
</dbReference>
<gene>
    <name evidence="1" type="ORF">SLS56_002463</name>
</gene>
<reference evidence="1 2" key="1">
    <citation type="submission" date="2024-02" db="EMBL/GenBank/DDBJ databases">
        <title>De novo assembly and annotation of 12 fungi associated with fruit tree decline syndrome in Ontario, Canada.</title>
        <authorList>
            <person name="Sulman M."/>
            <person name="Ellouze W."/>
            <person name="Ilyukhin E."/>
        </authorList>
    </citation>
    <scope>NUCLEOTIDE SEQUENCE [LARGE SCALE GENOMIC DNA]</scope>
    <source>
        <strain evidence="1 2">M1-105</strain>
    </source>
</reference>
<protein>
    <recommendedName>
        <fullName evidence="3">Phenol acid carboxylase</fullName>
    </recommendedName>
</protein>
<dbReference type="PANTHER" id="PTHR40087">
    <property type="entry name" value="PHENOLIC ACID DECARBOXYLASE PADC"/>
    <property type="match status" value="1"/>
</dbReference>
<accession>A0ABR3T3K9</accession>
<evidence type="ECO:0000313" key="1">
    <source>
        <dbReference type="EMBL" id="KAL1634160.1"/>
    </source>
</evidence>
<sequence length="169" mass="19968">MDPETKAHWDKDLKDLHMVYDYNAKDEQGNPEKWRYEIWFQTEDRVVYKIHGGPMAGRANYQTCSFQCIRPGELWQCNWLEETGTIVSLVYDIPSKKITTLIAFSKGHWEHAEEAHGDKRNPEDFERWRGLARLGTQIDRKMLPEQADILEVYRGKGELEPIKHHWPTV</sequence>
<name>A0ABR3T3K9_9PEZI</name>
<dbReference type="InterPro" id="IPR008729">
    <property type="entry name" value="PA_de_COase"/>
</dbReference>
<dbReference type="Gene3D" id="2.40.128.20">
    <property type="match status" value="1"/>
</dbReference>
<keyword evidence="2" id="KW-1185">Reference proteome</keyword>
<dbReference type="InterPro" id="IPR012674">
    <property type="entry name" value="Calycin"/>
</dbReference>
<dbReference type="Pfam" id="PF05870">
    <property type="entry name" value="PA_decarbox"/>
    <property type="match status" value="1"/>
</dbReference>